<organism evidence="1 2">
    <name type="scientific">Roseivirga thermotolerans</name>
    <dbReference type="NCBI Taxonomy" id="1758176"/>
    <lineage>
        <taxon>Bacteria</taxon>
        <taxon>Pseudomonadati</taxon>
        <taxon>Bacteroidota</taxon>
        <taxon>Cytophagia</taxon>
        <taxon>Cytophagales</taxon>
        <taxon>Roseivirgaceae</taxon>
        <taxon>Roseivirga</taxon>
    </lineage>
</organism>
<dbReference type="Proteomes" id="UP000658258">
    <property type="component" value="Unassembled WGS sequence"/>
</dbReference>
<name>A0ABQ3I3C5_9BACT</name>
<sequence length="437" mass="50413">MERTNSGNTQQLTPKELKPVLIVTYYWPPSGGAGVQRWLKFSKYLPSYGWRPIIFTPENPDFDLKDESLVHDIHPEVEVLKFPIWEPYSIFKKLSGQKELKQGQILEDANNSLLKQLAVWLRGNLFVPDPKIFWVKPASNYLLSILETNHIRHVITTGPPHSLHLIGKRLKMKVPSLTWVADFRDPWTQWEILQEMKITAPLWKRHQKLEQEVIKVSDALLVTSQSARDEFKRLGARSVKVITNGYDDADEMPEQLNRDQKFILSHVGMLSRQRNPKNLWKAIDALAVTHADMALKLIGILSDEVRNEVEQHVALKKCTTIEPSVPHQEVFSLYAQSNVLILIQTQTERLQTQLPGKLFEYLRAKKPILAIGDVHSDLATILRECNAGKCFDYDDYTGIKEFLEAAYEQQLDLTYENIEQYSRHQLTGQLATWLTQI</sequence>
<accession>A0ABQ3I3C5</accession>
<evidence type="ECO:0000313" key="2">
    <source>
        <dbReference type="Proteomes" id="UP000658258"/>
    </source>
</evidence>
<reference evidence="2" key="1">
    <citation type="journal article" date="2019" name="Int. J. Syst. Evol. Microbiol.">
        <title>The Global Catalogue of Microorganisms (GCM) 10K type strain sequencing project: providing services to taxonomists for standard genome sequencing and annotation.</title>
        <authorList>
            <consortium name="The Broad Institute Genomics Platform"/>
            <consortium name="The Broad Institute Genome Sequencing Center for Infectious Disease"/>
            <person name="Wu L."/>
            <person name="Ma J."/>
        </authorList>
    </citation>
    <scope>NUCLEOTIDE SEQUENCE [LARGE SCALE GENOMIC DNA]</scope>
    <source>
        <strain evidence="2">CGMCC 1.15111</strain>
    </source>
</reference>
<dbReference type="CDD" id="cd03794">
    <property type="entry name" value="GT4_WbuB-like"/>
    <property type="match status" value="1"/>
</dbReference>
<evidence type="ECO:0000313" key="1">
    <source>
        <dbReference type="EMBL" id="GHE60593.1"/>
    </source>
</evidence>
<protein>
    <submittedName>
        <fullName evidence="1">Glycosyl transferase family 1</fullName>
    </submittedName>
</protein>
<comment type="caution">
    <text evidence="1">The sequence shown here is derived from an EMBL/GenBank/DDBJ whole genome shotgun (WGS) entry which is preliminary data.</text>
</comment>
<proteinExistence type="predicted"/>
<gene>
    <name evidence="1" type="ORF">GCM10011340_14350</name>
</gene>
<keyword evidence="2" id="KW-1185">Reference proteome</keyword>
<dbReference type="EMBL" id="BNAG01000002">
    <property type="protein sequence ID" value="GHE60593.1"/>
    <property type="molecule type" value="Genomic_DNA"/>
</dbReference>
<dbReference type="GO" id="GO:0016740">
    <property type="term" value="F:transferase activity"/>
    <property type="evidence" value="ECO:0007669"/>
    <property type="project" value="UniProtKB-KW"/>
</dbReference>
<dbReference type="SUPFAM" id="SSF53756">
    <property type="entry name" value="UDP-Glycosyltransferase/glycogen phosphorylase"/>
    <property type="match status" value="1"/>
</dbReference>
<keyword evidence="1" id="KW-0808">Transferase</keyword>
<dbReference type="Gene3D" id="3.40.50.2000">
    <property type="entry name" value="Glycogen Phosphorylase B"/>
    <property type="match status" value="2"/>
</dbReference>
<dbReference type="RefSeq" id="WP_189629552.1">
    <property type="nucleotide sequence ID" value="NZ_BNAG01000002.1"/>
</dbReference>